<dbReference type="RefSeq" id="XP_018076290.1">
    <property type="nucleotide sequence ID" value="XM_018214257.1"/>
</dbReference>
<dbReference type="STRING" id="149040.A0A194XNW9"/>
<evidence type="ECO:0000256" key="3">
    <source>
        <dbReference type="ARBA" id="ARBA00007811"/>
    </source>
</evidence>
<evidence type="ECO:0000256" key="14">
    <source>
        <dbReference type="RuleBase" id="RU363109"/>
    </source>
</evidence>
<keyword evidence="12 14" id="KW-0456">Lyase</keyword>
<feature type="signal peptide" evidence="15">
    <location>
        <begin position="1"/>
        <end position="23"/>
    </location>
</feature>
<evidence type="ECO:0000256" key="12">
    <source>
        <dbReference type="ARBA" id="ARBA00023239"/>
    </source>
</evidence>
<evidence type="ECO:0000256" key="9">
    <source>
        <dbReference type="ARBA" id="ARBA00023098"/>
    </source>
</evidence>
<dbReference type="GO" id="GO:0000324">
    <property type="term" value="C:fungal-type vacuole"/>
    <property type="evidence" value="ECO:0007669"/>
    <property type="project" value="EnsemblFungi"/>
</dbReference>
<comment type="subcellular location">
    <subcellularLocation>
        <location evidence="14">Endoplasmic reticulum membrane</location>
        <topology evidence="14">Multi-pass membrane protein</topology>
    </subcellularLocation>
    <subcellularLocation>
        <location evidence="1">Membrane</location>
        <topology evidence="1">Multi-pass membrane protein</topology>
    </subcellularLocation>
</comment>
<name>A0A194XNW9_MOLSC</name>
<evidence type="ECO:0000313" key="16">
    <source>
        <dbReference type="EMBL" id="KUJ21935.1"/>
    </source>
</evidence>
<keyword evidence="6 14" id="KW-0812">Transmembrane</keyword>
<keyword evidence="11 14" id="KW-0275">Fatty acid biosynthesis</keyword>
<evidence type="ECO:0000256" key="15">
    <source>
        <dbReference type="SAM" id="SignalP"/>
    </source>
</evidence>
<keyword evidence="10 14" id="KW-0472">Membrane</keyword>
<dbReference type="GO" id="GO:0005789">
    <property type="term" value="C:endoplasmic reticulum membrane"/>
    <property type="evidence" value="ECO:0007669"/>
    <property type="project" value="UniProtKB-SubCell"/>
</dbReference>
<evidence type="ECO:0000256" key="13">
    <source>
        <dbReference type="ARBA" id="ARBA00036671"/>
    </source>
</evidence>
<dbReference type="FunCoup" id="A0A194XNW9">
    <property type="interactions" value="573"/>
</dbReference>
<accession>A0A194XNW9</accession>
<keyword evidence="17" id="KW-1185">Reference proteome</keyword>
<dbReference type="InParanoid" id="A0A194XNW9"/>
<gene>
    <name evidence="16" type="ORF">LY89DRAFT_681296</name>
</gene>
<evidence type="ECO:0000256" key="10">
    <source>
        <dbReference type="ARBA" id="ARBA00023136"/>
    </source>
</evidence>
<dbReference type="Pfam" id="PF04387">
    <property type="entry name" value="PTPLA"/>
    <property type="match status" value="1"/>
</dbReference>
<evidence type="ECO:0000256" key="5">
    <source>
        <dbReference type="ARBA" id="ARBA00022516"/>
    </source>
</evidence>
<dbReference type="AlphaFoldDB" id="A0A194XNW9"/>
<keyword evidence="14" id="KW-0256">Endoplasmic reticulum</keyword>
<dbReference type="GO" id="GO:0102158">
    <property type="term" value="F:very-long-chain (3R)-3-hydroxyacyl-CoA dehydratase activity"/>
    <property type="evidence" value="ECO:0007669"/>
    <property type="project" value="UniProtKB-EC"/>
</dbReference>
<feature type="transmembrane region" description="Helical" evidence="14">
    <location>
        <begin position="95"/>
        <end position="117"/>
    </location>
</feature>
<dbReference type="GO" id="GO:0007034">
    <property type="term" value="P:vacuolar transport"/>
    <property type="evidence" value="ECO:0007669"/>
    <property type="project" value="EnsemblFungi"/>
</dbReference>
<dbReference type="InterPro" id="IPR007482">
    <property type="entry name" value="Tyr_Pase-like_PTPLA"/>
</dbReference>
<dbReference type="EMBL" id="KQ947407">
    <property type="protein sequence ID" value="KUJ21935.1"/>
    <property type="molecule type" value="Genomic_DNA"/>
</dbReference>
<keyword evidence="8 14" id="KW-1133">Transmembrane helix</keyword>
<evidence type="ECO:0000256" key="6">
    <source>
        <dbReference type="ARBA" id="ARBA00022692"/>
    </source>
</evidence>
<sequence length="132" mass="15422">MQVASRLLLVWAVVNTFPFLAKSAGYSSMLIAWSVTEVVRYSYFTFTLSGFQPGIISWLRYNTFYVLYPLGISSECWLIYKAIEPARRVRQEFAWALQLILFIYIPGSYVLFTHMMAQRRKVMRGKQVQKAE</sequence>
<dbReference type="GeneID" id="28823983"/>
<proteinExistence type="inferred from homology"/>
<comment type="similarity">
    <text evidence="3 14">Belongs to the very long-chain fatty acids dehydratase HACD family.</text>
</comment>
<dbReference type="EC" id="4.2.1.134" evidence="4 14"/>
<keyword evidence="9 14" id="KW-0443">Lipid metabolism</keyword>
<evidence type="ECO:0000256" key="11">
    <source>
        <dbReference type="ARBA" id="ARBA00023160"/>
    </source>
</evidence>
<keyword evidence="15" id="KW-0732">Signal</keyword>
<feature type="chain" id="PRO_5008268456" description="Very-long-chain (3R)-3-hydroxyacyl-CoA dehydratase" evidence="15">
    <location>
        <begin position="24"/>
        <end position="132"/>
    </location>
</feature>
<comment type="caution">
    <text evidence="14">Lacks conserved residue(s) required for the propagation of feature annotation.</text>
</comment>
<dbReference type="PANTHER" id="PTHR11035:SF3">
    <property type="entry name" value="VERY-LONG-CHAIN (3R)-3-HYDROXYACYL-COA DEHYDRATASE"/>
    <property type="match status" value="1"/>
</dbReference>
<dbReference type="OrthoDB" id="46988at2759"/>
<dbReference type="GO" id="GO:0030148">
    <property type="term" value="P:sphingolipid biosynthetic process"/>
    <property type="evidence" value="ECO:0007669"/>
    <property type="project" value="EnsemblFungi"/>
</dbReference>
<evidence type="ECO:0000256" key="2">
    <source>
        <dbReference type="ARBA" id="ARBA00005194"/>
    </source>
</evidence>
<dbReference type="GO" id="GO:0042761">
    <property type="term" value="P:very long-chain fatty acid biosynthetic process"/>
    <property type="evidence" value="ECO:0007669"/>
    <property type="project" value="TreeGrafter"/>
</dbReference>
<reference evidence="16 17" key="1">
    <citation type="submission" date="2015-10" db="EMBL/GenBank/DDBJ databases">
        <title>Full genome of DAOMC 229536 Phialocephala scopiformis, a fungal endophyte of spruce producing the potent anti-insectan compound rugulosin.</title>
        <authorList>
            <consortium name="DOE Joint Genome Institute"/>
            <person name="Walker A.K."/>
            <person name="Frasz S.L."/>
            <person name="Seifert K.A."/>
            <person name="Miller J.D."/>
            <person name="Mondo S.J."/>
            <person name="Labutti K."/>
            <person name="Lipzen A."/>
            <person name="Dockter R."/>
            <person name="Kennedy M."/>
            <person name="Grigoriev I.V."/>
            <person name="Spatafora J.W."/>
        </authorList>
    </citation>
    <scope>NUCLEOTIDE SEQUENCE [LARGE SCALE GENOMIC DNA]</scope>
    <source>
        <strain evidence="16 17">CBS 120377</strain>
    </source>
</reference>
<keyword evidence="7 14" id="KW-0276">Fatty acid metabolism</keyword>
<protein>
    <recommendedName>
        <fullName evidence="4 14">Very-long-chain (3R)-3-hydroxyacyl-CoA dehydratase</fullName>
        <ecNumber evidence="4 14">4.2.1.134</ecNumber>
    </recommendedName>
</protein>
<evidence type="ECO:0000256" key="4">
    <source>
        <dbReference type="ARBA" id="ARBA00013122"/>
    </source>
</evidence>
<comment type="catalytic activity">
    <reaction evidence="13 14">
        <text>a very-long-chain (3R)-3-hydroxyacyl-CoA = a very-long-chain (2E)-enoyl-CoA + H2O</text>
        <dbReference type="Rhea" id="RHEA:45812"/>
        <dbReference type="ChEBI" id="CHEBI:15377"/>
        <dbReference type="ChEBI" id="CHEBI:83728"/>
        <dbReference type="ChEBI" id="CHEBI:85440"/>
        <dbReference type="EC" id="4.2.1.134"/>
    </reaction>
</comment>
<keyword evidence="5 14" id="KW-0444">Lipid biosynthesis</keyword>
<evidence type="ECO:0000256" key="1">
    <source>
        <dbReference type="ARBA" id="ARBA00004141"/>
    </source>
</evidence>
<dbReference type="UniPathway" id="UPA00094"/>
<comment type="function">
    <text evidence="14">Catalyzes the third of the four reactions of the long-chain fatty acids elongation cycle. This endoplasmic reticulum-bound enzymatic process, allows the addition of two carbons to the chain of long- and very long-chain fatty acids/VLCFAs per cycle. This enzyme catalyzes the dehydration of the 3-hydroxyacyl-CoA intermediate into trans-2,3-enoyl-CoA, within each cycle of fatty acid elongation. Thereby, it participates to the production of VLCFAs of different chain lengths that are involved in multiple biological processes as precursors of membrane lipids and lipid mediators.</text>
</comment>
<organism evidence="16 17">
    <name type="scientific">Mollisia scopiformis</name>
    <name type="common">Conifer needle endophyte fungus</name>
    <name type="synonym">Phialocephala scopiformis</name>
    <dbReference type="NCBI Taxonomy" id="149040"/>
    <lineage>
        <taxon>Eukaryota</taxon>
        <taxon>Fungi</taxon>
        <taxon>Dikarya</taxon>
        <taxon>Ascomycota</taxon>
        <taxon>Pezizomycotina</taxon>
        <taxon>Leotiomycetes</taxon>
        <taxon>Helotiales</taxon>
        <taxon>Mollisiaceae</taxon>
        <taxon>Mollisia</taxon>
    </lineage>
</organism>
<feature type="transmembrane region" description="Helical" evidence="14">
    <location>
        <begin position="66"/>
        <end position="83"/>
    </location>
</feature>
<dbReference type="Proteomes" id="UP000070700">
    <property type="component" value="Unassembled WGS sequence"/>
</dbReference>
<evidence type="ECO:0000256" key="7">
    <source>
        <dbReference type="ARBA" id="ARBA00022832"/>
    </source>
</evidence>
<dbReference type="KEGG" id="psco:LY89DRAFT_681296"/>
<comment type="pathway">
    <text evidence="2 14">Lipid metabolism; fatty acid biosynthesis.</text>
</comment>
<dbReference type="GO" id="GO:0030497">
    <property type="term" value="P:fatty acid elongation"/>
    <property type="evidence" value="ECO:0007669"/>
    <property type="project" value="EnsemblFungi"/>
</dbReference>
<dbReference type="PANTHER" id="PTHR11035">
    <property type="entry name" value="VERY-LONG-CHAIN (3R)-3-HYDROXYACYL-COA DEHYDRATASE"/>
    <property type="match status" value="1"/>
</dbReference>
<evidence type="ECO:0000313" key="17">
    <source>
        <dbReference type="Proteomes" id="UP000070700"/>
    </source>
</evidence>
<evidence type="ECO:0000256" key="8">
    <source>
        <dbReference type="ARBA" id="ARBA00022989"/>
    </source>
</evidence>